<dbReference type="Pfam" id="PF01799">
    <property type="entry name" value="Fer2_2"/>
    <property type="match status" value="1"/>
</dbReference>
<dbReference type="InterPro" id="IPR036856">
    <property type="entry name" value="Ald_Oxase/Xan_DH_a/b_sf"/>
</dbReference>
<feature type="domain" description="2Fe-2S ferredoxin-type" evidence="2">
    <location>
        <begin position="1"/>
        <end position="76"/>
    </location>
</feature>
<dbReference type="Pfam" id="PF20256">
    <property type="entry name" value="MoCoBD_2"/>
    <property type="match status" value="1"/>
</dbReference>
<dbReference type="PROSITE" id="PS51085">
    <property type="entry name" value="2FE2S_FER_2"/>
    <property type="match status" value="1"/>
</dbReference>
<dbReference type="SUPFAM" id="SSF56003">
    <property type="entry name" value="Molybdenum cofactor-binding domain"/>
    <property type="match status" value="1"/>
</dbReference>
<dbReference type="Gene3D" id="1.10.150.120">
    <property type="entry name" value="[2Fe-2S]-binding domain"/>
    <property type="match status" value="1"/>
</dbReference>
<protein>
    <submittedName>
        <fullName evidence="3">Selenium-dependent xanthine dehydrogenase</fullName>
    </submittedName>
</protein>
<dbReference type="GO" id="GO:0051536">
    <property type="term" value="F:iron-sulfur cluster binding"/>
    <property type="evidence" value="ECO:0007669"/>
    <property type="project" value="InterPro"/>
</dbReference>
<dbReference type="InterPro" id="IPR000674">
    <property type="entry name" value="Ald_Oxase/Xan_DH_a/b"/>
</dbReference>
<dbReference type="SUPFAM" id="SSF54665">
    <property type="entry name" value="CO dehydrogenase molybdoprotein N-domain-like"/>
    <property type="match status" value="1"/>
</dbReference>
<dbReference type="SUPFAM" id="SSF47741">
    <property type="entry name" value="CO dehydrogenase ISP C-domain like"/>
    <property type="match status" value="1"/>
</dbReference>
<dbReference type="InterPro" id="IPR016208">
    <property type="entry name" value="Ald_Oxase/xanthine_DH-like"/>
</dbReference>
<dbReference type="InterPro" id="IPR012675">
    <property type="entry name" value="Beta-grasp_dom_sf"/>
</dbReference>
<evidence type="ECO:0000259" key="2">
    <source>
        <dbReference type="PROSITE" id="PS51085"/>
    </source>
</evidence>
<dbReference type="PANTHER" id="PTHR11908:SF157">
    <property type="entry name" value="XANTHINE DEHYDROGENASE SUBUNIT D-RELATED"/>
    <property type="match status" value="1"/>
</dbReference>
<dbReference type="Gene3D" id="3.10.20.30">
    <property type="match status" value="1"/>
</dbReference>
<dbReference type="InterPro" id="IPR036010">
    <property type="entry name" value="2Fe-2S_ferredoxin-like_sf"/>
</dbReference>
<dbReference type="InterPro" id="IPR046867">
    <property type="entry name" value="AldOxase/xan_DH_MoCoBD2"/>
</dbReference>
<evidence type="ECO:0000313" key="3">
    <source>
        <dbReference type="EMBL" id="BDU72959.1"/>
    </source>
</evidence>
<dbReference type="InterPro" id="IPR017697">
    <property type="entry name" value="Xdh"/>
</dbReference>
<accession>A0AA48GN63</accession>
<dbReference type="SUPFAM" id="SSF54292">
    <property type="entry name" value="2Fe-2S ferredoxin-like"/>
    <property type="match status" value="1"/>
</dbReference>
<dbReference type="InterPro" id="IPR008274">
    <property type="entry name" value="AldOxase/xan_DH_MoCoBD1"/>
</dbReference>
<dbReference type="GO" id="GO:0005506">
    <property type="term" value="F:iron ion binding"/>
    <property type="evidence" value="ECO:0007669"/>
    <property type="project" value="InterPro"/>
</dbReference>
<dbReference type="KEGG" id="msil:METEAL_21330"/>
<dbReference type="InterPro" id="IPR001041">
    <property type="entry name" value="2Fe-2S_ferredoxin-type"/>
</dbReference>
<dbReference type="NCBIfam" id="TIGR03311">
    <property type="entry name" value="Se_dep_XDH"/>
    <property type="match status" value="1"/>
</dbReference>
<evidence type="ECO:0000256" key="1">
    <source>
        <dbReference type="ARBA" id="ARBA00006849"/>
    </source>
</evidence>
<name>A0AA48GN63_9BACT</name>
<dbReference type="SMART" id="SM01008">
    <property type="entry name" value="Ald_Xan_dh_C"/>
    <property type="match status" value="1"/>
</dbReference>
<dbReference type="Proteomes" id="UP001238179">
    <property type="component" value="Chromosome"/>
</dbReference>
<sequence>MEFTLNGQDRTFDGDPGQELLAYLRDVAGLKSPKDGCSGEGICGCCTVLVDGKARLSCRMAVKDVAGRTVTTVEGLSPEERDAFADAFVLKGGVQCGFCTPGIVMKAASLLRKNPGPTREEIRDGLNGNLCRCTGYKKVIDSVACAAEALREGRPVAFPGGTGAVGTRHPKYTAREAVLGERVFVGDMVEPGMVYGALRFSDHPRARVLRVDTTEALQVEGVLAVLTARDIKGRRVNGMIYRDWPVMVLEGEETRCIGDVLASVAASTEEAARAAAGLVRVEYEVLPPVTDIFEALEPGAPQLTDHGNVLSVTEVRLGDAEGALRTAAHVTRQRYTTQRIEHAFLEPEAALAVPWTKDGEAGVKIFDGGQGGYEDRRQIAELLDLPERLVNVVLVQNGGAFGGKEDLMGQHHAAMLCLATGRPVMLRFDRKTSLRTHAKRHPIVMDYELGCDAEGRLVALVARMHSDSGAYASVGMKVIERAVAHSAGAYAIPNVHVKGTAVITNNAPCGAMRGFGANQAAFGIESSVDELCALGGFDRWQFRWDNALTEGKATATGQVLRSGVGVRACLEALEGRFRAAKYAGLAAGIKNTGIGCGMPDSGMAKIEILGPQKVVLHHGWCEMGQGAHNMALQTLVTETGIDPAVIEVRVETDAETRCGMTTASRGTSLVGNSVREAARGLKADLAAGLTLADLAGRTYRGEWVCDWTTKVGQEPPEGREIVTHYSYGYAAQLVELDGAGRITRVTAAHDAGRIMNPTLFEGQIEGSLHMGLGYAITEDFPYRDGWPVSWKMADLGILRTRDMPELDVIGVEVPDAHGPYGAKGVGEIGLVPTAPAVANALRQFDGVRRTALPLRELRLLGRGK</sequence>
<reference evidence="4" key="1">
    <citation type="journal article" date="2023" name="Int. J. Syst. Evol. Microbiol.">
        <title>Mesoterricola silvestris gen. nov., sp. nov., Mesoterricola sediminis sp. nov., Geothrix oryzae sp. nov., Geothrix edaphica sp. nov., Geothrix rubra sp. nov., and Geothrix limicola sp. nov., six novel members of Acidobacteriota isolated from soils.</title>
        <authorList>
            <person name="Itoh H."/>
            <person name="Sugisawa Y."/>
            <person name="Mise K."/>
            <person name="Xu Z."/>
            <person name="Kuniyasu M."/>
            <person name="Ushijima N."/>
            <person name="Kawano K."/>
            <person name="Kobayashi E."/>
            <person name="Shiratori Y."/>
            <person name="Masuda Y."/>
            <person name="Senoo K."/>
        </authorList>
    </citation>
    <scope>NUCLEOTIDE SEQUENCE [LARGE SCALE GENOMIC DNA]</scope>
    <source>
        <strain evidence="4">W79</strain>
    </source>
</reference>
<dbReference type="Pfam" id="PF00111">
    <property type="entry name" value="Fer2"/>
    <property type="match status" value="1"/>
</dbReference>
<dbReference type="CDD" id="cd00207">
    <property type="entry name" value="fer2"/>
    <property type="match status" value="1"/>
</dbReference>
<keyword evidence="4" id="KW-1185">Reference proteome</keyword>
<dbReference type="InterPro" id="IPR002888">
    <property type="entry name" value="2Fe-2S-bd"/>
</dbReference>
<dbReference type="Pfam" id="PF02738">
    <property type="entry name" value="MoCoBD_1"/>
    <property type="match status" value="1"/>
</dbReference>
<dbReference type="AlphaFoldDB" id="A0AA48GN63"/>
<dbReference type="Gene3D" id="3.30.365.10">
    <property type="entry name" value="Aldehyde oxidase/xanthine dehydrogenase, molybdopterin binding domain"/>
    <property type="match status" value="4"/>
</dbReference>
<proteinExistence type="inferred from homology"/>
<dbReference type="InterPro" id="IPR036884">
    <property type="entry name" value="2Fe-2S-bd_dom_sf"/>
</dbReference>
<gene>
    <name evidence="3" type="ORF">METEAL_21330</name>
</gene>
<dbReference type="Gene3D" id="3.90.1170.50">
    <property type="entry name" value="Aldehyde oxidase/xanthine dehydrogenase, a/b hammerhead"/>
    <property type="match status" value="1"/>
</dbReference>
<dbReference type="GO" id="GO:0016491">
    <property type="term" value="F:oxidoreductase activity"/>
    <property type="evidence" value="ECO:0007669"/>
    <property type="project" value="InterPro"/>
</dbReference>
<dbReference type="Pfam" id="PF01315">
    <property type="entry name" value="Ald_Xan_dh_C"/>
    <property type="match status" value="1"/>
</dbReference>
<dbReference type="PANTHER" id="PTHR11908">
    <property type="entry name" value="XANTHINE DEHYDROGENASE"/>
    <property type="match status" value="1"/>
</dbReference>
<dbReference type="InterPro" id="IPR037165">
    <property type="entry name" value="AldOxase/xan_DH_Mopterin-bd_sf"/>
</dbReference>
<dbReference type="EMBL" id="AP027080">
    <property type="protein sequence ID" value="BDU72959.1"/>
    <property type="molecule type" value="Genomic_DNA"/>
</dbReference>
<evidence type="ECO:0000313" key="4">
    <source>
        <dbReference type="Proteomes" id="UP001238179"/>
    </source>
</evidence>
<organism evidence="3 4">
    <name type="scientific">Mesoterricola silvestris</name>
    <dbReference type="NCBI Taxonomy" id="2927979"/>
    <lineage>
        <taxon>Bacteria</taxon>
        <taxon>Pseudomonadati</taxon>
        <taxon>Acidobacteriota</taxon>
        <taxon>Holophagae</taxon>
        <taxon>Holophagales</taxon>
        <taxon>Holophagaceae</taxon>
        <taxon>Mesoterricola</taxon>
    </lineage>
</organism>
<dbReference type="RefSeq" id="WP_316415867.1">
    <property type="nucleotide sequence ID" value="NZ_AP027080.1"/>
</dbReference>
<comment type="similarity">
    <text evidence="1">Belongs to the xanthine dehydrogenase family.</text>
</comment>